<keyword evidence="5" id="KW-1185">Reference proteome</keyword>
<feature type="region of interest" description="Disordered" evidence="1">
    <location>
        <begin position="1012"/>
        <end position="1034"/>
    </location>
</feature>
<reference evidence="5" key="2">
    <citation type="submission" date="2012-11" db="EMBL/GenBank/DDBJ databases">
        <authorList>
            <person name="Kuo A."/>
            <person name="Curtis B.A."/>
            <person name="Tanifuji G."/>
            <person name="Burki F."/>
            <person name="Gruber A."/>
            <person name="Irimia M."/>
            <person name="Maruyama S."/>
            <person name="Arias M.C."/>
            <person name="Ball S.G."/>
            <person name="Gile G.H."/>
            <person name="Hirakawa Y."/>
            <person name="Hopkins J.F."/>
            <person name="Rensing S.A."/>
            <person name="Schmutz J."/>
            <person name="Symeonidi A."/>
            <person name="Elias M."/>
            <person name="Eveleigh R.J."/>
            <person name="Herman E.K."/>
            <person name="Klute M.J."/>
            <person name="Nakayama T."/>
            <person name="Obornik M."/>
            <person name="Reyes-Prieto A."/>
            <person name="Armbrust E.V."/>
            <person name="Aves S.J."/>
            <person name="Beiko R.G."/>
            <person name="Coutinho P."/>
            <person name="Dacks J.B."/>
            <person name="Durnford D.G."/>
            <person name="Fast N.M."/>
            <person name="Green B.R."/>
            <person name="Grisdale C."/>
            <person name="Hempe F."/>
            <person name="Henrissat B."/>
            <person name="Hoppner M.P."/>
            <person name="Ishida K.-I."/>
            <person name="Kim E."/>
            <person name="Koreny L."/>
            <person name="Kroth P.G."/>
            <person name="Liu Y."/>
            <person name="Malik S.-B."/>
            <person name="Maier U.G."/>
            <person name="McRose D."/>
            <person name="Mock T."/>
            <person name="Neilson J.A."/>
            <person name="Onodera N.T."/>
            <person name="Poole A.M."/>
            <person name="Pritham E.J."/>
            <person name="Richards T.A."/>
            <person name="Rocap G."/>
            <person name="Roy S.W."/>
            <person name="Sarai C."/>
            <person name="Schaack S."/>
            <person name="Shirato S."/>
            <person name="Slamovits C.H."/>
            <person name="Spencer D.F."/>
            <person name="Suzuki S."/>
            <person name="Worden A.Z."/>
            <person name="Zauner S."/>
            <person name="Barry K."/>
            <person name="Bell C."/>
            <person name="Bharti A.K."/>
            <person name="Crow J.A."/>
            <person name="Grimwood J."/>
            <person name="Kramer R."/>
            <person name="Lindquist E."/>
            <person name="Lucas S."/>
            <person name="Salamov A."/>
            <person name="McFadden G.I."/>
            <person name="Lane C.E."/>
            <person name="Keeling P.J."/>
            <person name="Gray M.W."/>
            <person name="Grigoriev I.V."/>
            <person name="Archibald J.M."/>
        </authorList>
    </citation>
    <scope>NUCLEOTIDE SEQUENCE</scope>
    <source>
        <strain evidence="5">CCMP2712</strain>
    </source>
</reference>
<dbReference type="GO" id="GO:0016757">
    <property type="term" value="F:glycosyltransferase activity"/>
    <property type="evidence" value="ECO:0007669"/>
    <property type="project" value="TreeGrafter"/>
</dbReference>
<evidence type="ECO:0000256" key="1">
    <source>
        <dbReference type="SAM" id="MobiDB-lite"/>
    </source>
</evidence>
<evidence type="ECO:0000313" key="5">
    <source>
        <dbReference type="Proteomes" id="UP000011087"/>
    </source>
</evidence>
<reference evidence="3 5" key="1">
    <citation type="journal article" date="2012" name="Nature">
        <title>Algal genomes reveal evolutionary mosaicism and the fate of nucleomorphs.</title>
        <authorList>
            <consortium name="DOE Joint Genome Institute"/>
            <person name="Curtis B.A."/>
            <person name="Tanifuji G."/>
            <person name="Burki F."/>
            <person name="Gruber A."/>
            <person name="Irimia M."/>
            <person name="Maruyama S."/>
            <person name="Arias M.C."/>
            <person name="Ball S.G."/>
            <person name="Gile G.H."/>
            <person name="Hirakawa Y."/>
            <person name="Hopkins J.F."/>
            <person name="Kuo A."/>
            <person name="Rensing S.A."/>
            <person name="Schmutz J."/>
            <person name="Symeonidi A."/>
            <person name="Elias M."/>
            <person name="Eveleigh R.J."/>
            <person name="Herman E.K."/>
            <person name="Klute M.J."/>
            <person name="Nakayama T."/>
            <person name="Obornik M."/>
            <person name="Reyes-Prieto A."/>
            <person name="Armbrust E.V."/>
            <person name="Aves S.J."/>
            <person name="Beiko R.G."/>
            <person name="Coutinho P."/>
            <person name="Dacks J.B."/>
            <person name="Durnford D.G."/>
            <person name="Fast N.M."/>
            <person name="Green B.R."/>
            <person name="Grisdale C.J."/>
            <person name="Hempel F."/>
            <person name="Henrissat B."/>
            <person name="Hoppner M.P."/>
            <person name="Ishida K."/>
            <person name="Kim E."/>
            <person name="Koreny L."/>
            <person name="Kroth P.G."/>
            <person name="Liu Y."/>
            <person name="Malik S.B."/>
            <person name="Maier U.G."/>
            <person name="McRose D."/>
            <person name="Mock T."/>
            <person name="Neilson J.A."/>
            <person name="Onodera N.T."/>
            <person name="Poole A.M."/>
            <person name="Pritham E.J."/>
            <person name="Richards T.A."/>
            <person name="Rocap G."/>
            <person name="Roy S.W."/>
            <person name="Sarai C."/>
            <person name="Schaack S."/>
            <person name="Shirato S."/>
            <person name="Slamovits C.H."/>
            <person name="Spencer D.F."/>
            <person name="Suzuki S."/>
            <person name="Worden A.Z."/>
            <person name="Zauner S."/>
            <person name="Barry K."/>
            <person name="Bell C."/>
            <person name="Bharti A.K."/>
            <person name="Crow J.A."/>
            <person name="Grimwood J."/>
            <person name="Kramer R."/>
            <person name="Lindquist E."/>
            <person name="Lucas S."/>
            <person name="Salamov A."/>
            <person name="McFadden G.I."/>
            <person name="Lane C.E."/>
            <person name="Keeling P.J."/>
            <person name="Gray M.W."/>
            <person name="Grigoriev I.V."/>
            <person name="Archibald J.M."/>
        </authorList>
    </citation>
    <scope>NUCLEOTIDE SEQUENCE</scope>
    <source>
        <strain evidence="3 5">CCMP2712</strain>
    </source>
</reference>
<organism evidence="3">
    <name type="scientific">Guillardia theta (strain CCMP2712)</name>
    <name type="common">Cryptophyte</name>
    <dbReference type="NCBI Taxonomy" id="905079"/>
    <lineage>
        <taxon>Eukaryota</taxon>
        <taxon>Cryptophyceae</taxon>
        <taxon>Pyrenomonadales</taxon>
        <taxon>Geminigeraceae</taxon>
        <taxon>Guillardia</taxon>
    </lineage>
</organism>
<dbReference type="PaxDb" id="55529-EKX45013"/>
<reference evidence="4" key="3">
    <citation type="submission" date="2016-03" db="UniProtKB">
        <authorList>
            <consortium name="EnsemblProtists"/>
        </authorList>
    </citation>
    <scope>IDENTIFICATION</scope>
</reference>
<gene>
    <name evidence="3" type="ORF">GUITHDRAFT_139290</name>
</gene>
<name>L1J8Y0_GUITC</name>
<evidence type="ECO:0000256" key="2">
    <source>
        <dbReference type="SAM" id="SignalP"/>
    </source>
</evidence>
<dbReference type="Gene3D" id="1.25.40.10">
    <property type="entry name" value="Tetratricopeptide repeat domain"/>
    <property type="match status" value="2"/>
</dbReference>
<dbReference type="GeneID" id="17301786"/>
<evidence type="ECO:0000313" key="3">
    <source>
        <dbReference type="EMBL" id="EKX45013.1"/>
    </source>
</evidence>
<sequence>MPTFGTFELRCITSLIVIHHCVLGANDIWKNLPKEAWKKHGDSRIAEIEVVDQGDVHVQLPVSSLYDEEEHVVRGSMAHLFEHLQDFHFLQAFISFTGCAEKHCKPLKSQRTVWLRTNASEIEGGNPSVLAHASSELVLHTSVCHAQSRVWYLKVHQDHVPEVVSRTFMKIVLTKSAAHGIGGSDVMFVQQSSVLFAVPSSSFTHAPALNLHVSISEMQDEVPVKHSKNLRAVRVNKIGFRQGCPIAEHNSSAHVGTIDFHKGAGVIELTDRIALNGTEGATWYMLLSYQPPDHQQGRLHLNVEMFLDAQSHDYTHCEGSQCLQAHKFYNELASLMGEAAQTQLLACQSMHLLFPRRSFPYFMLASHAGREGRERRRWKHVKQACKLASIELGDLHAMMAIVAAESASPTLTATAIDKMQNFAASVLLLLSRSASKDGKLELAQQMAERACEVRGNLEDLDELAYVQMKEGKFSAAERSYRLLLLRHPSASAHFALGAALWADRRNVTGAIREFELGLQLDQDNAEMHVKLGMMMEEEGEEEGGRTACEHYRKAVELNGNHDVARFLLSKCLNLQGKLVESASNYRHLLGRQEGHCEARYNLVEVMHNALLFEEREENEKKAMACIAQQLTAIGRTTIHPLQSLRFVPHPLLNDIIDAHNKLVVSSPLPSVASCFLLLPSPHRFSQVALKLPVINMRVGYIASAWHAVPSQVISLLLGNYMSSLLPQGFRRCCFKFFPHGSTPSSIGEQVNSHSLHVLVDFDAVVSSIHDQVLSHQPAMLQVRGWGSRWPATARSSSLPMLASDWVATPPEFAASFTEKLILFKAPPLPPHIEQTRDASPPPTPQVATCRLCFPHSACFSAASSLTGRQGKQPVESAFSSRGQGELVLWHSSNLTEHAVTSSAVLELLGGSDILLRDPVASKLVLEHGLCFLSAPEESLMSRISASFLVAFGGSQGVAGMARGEEEYRRLACSCTRGERREVHREKILEGQSRAWERGMRMALETWAIASGKAEGENEEQGGVGEVGGRGEGGKAVKTRSHILLSASSGRPTRFIPLKF</sequence>
<dbReference type="AlphaFoldDB" id="L1J8Y0"/>
<dbReference type="Gene3D" id="3.40.50.11380">
    <property type="match status" value="1"/>
</dbReference>
<dbReference type="InterPro" id="IPR011990">
    <property type="entry name" value="TPR-like_helical_dom_sf"/>
</dbReference>
<feature type="compositionally biased region" description="Gly residues" evidence="1">
    <location>
        <begin position="1021"/>
        <end position="1030"/>
    </location>
</feature>
<dbReference type="eggNOG" id="KOG4626">
    <property type="taxonomic scope" value="Eukaryota"/>
</dbReference>
<dbReference type="PANTHER" id="PTHR44998">
    <property type="match status" value="1"/>
</dbReference>
<dbReference type="Proteomes" id="UP000011087">
    <property type="component" value="Unassembled WGS sequence"/>
</dbReference>
<dbReference type="SUPFAM" id="SSF48452">
    <property type="entry name" value="TPR-like"/>
    <property type="match status" value="1"/>
</dbReference>
<dbReference type="EnsemblProtists" id="EKX45013">
    <property type="protein sequence ID" value="EKX45013"/>
    <property type="gene ID" value="GUITHDRAFT_139290"/>
</dbReference>
<protein>
    <submittedName>
        <fullName evidence="3 4">Uncharacterized protein</fullName>
    </submittedName>
</protein>
<dbReference type="RefSeq" id="XP_005831993.1">
    <property type="nucleotide sequence ID" value="XM_005831936.1"/>
</dbReference>
<accession>L1J8Y0</accession>
<feature type="signal peptide" evidence="2">
    <location>
        <begin position="1"/>
        <end position="24"/>
    </location>
</feature>
<dbReference type="EMBL" id="JH993001">
    <property type="protein sequence ID" value="EKX45013.1"/>
    <property type="molecule type" value="Genomic_DNA"/>
</dbReference>
<keyword evidence="2" id="KW-0732">Signal</keyword>
<dbReference type="KEGG" id="gtt:GUITHDRAFT_139290"/>
<dbReference type="PANTHER" id="PTHR44998:SF1">
    <property type="entry name" value="UDP-N-ACETYLGLUCOSAMINE--PEPTIDE N-ACETYLGLUCOSAMINYLTRANSFERASE 110 KDA SUBUNIT"/>
    <property type="match status" value="1"/>
</dbReference>
<proteinExistence type="predicted"/>
<dbReference type="HOGENOM" id="CLU_289594_0_0_1"/>
<evidence type="ECO:0000313" key="4">
    <source>
        <dbReference type="EnsemblProtists" id="EKX45013"/>
    </source>
</evidence>
<feature type="chain" id="PRO_5008771005" evidence="2">
    <location>
        <begin position="25"/>
        <end position="1059"/>
    </location>
</feature>
<dbReference type="GO" id="GO:0006493">
    <property type="term" value="P:protein O-linked glycosylation"/>
    <property type="evidence" value="ECO:0007669"/>
    <property type="project" value="TreeGrafter"/>
</dbReference>